<name>A0ABX8NBA1_9PSED</name>
<evidence type="ECO:0000259" key="2">
    <source>
        <dbReference type="Pfam" id="PF24409"/>
    </source>
</evidence>
<feature type="domain" description="PRTase-CE" evidence="1">
    <location>
        <begin position="11"/>
        <end position="276"/>
    </location>
</feature>
<evidence type="ECO:0000313" key="4">
    <source>
        <dbReference type="Proteomes" id="UP001046350"/>
    </source>
</evidence>
<dbReference type="Pfam" id="PF24409">
    <property type="entry name" value="wHTH-PRTase_assc"/>
    <property type="match status" value="1"/>
</dbReference>
<dbReference type="Pfam" id="PF24390">
    <property type="entry name" value="PRTase-CE"/>
    <property type="match status" value="1"/>
</dbReference>
<reference evidence="3" key="1">
    <citation type="journal article" date="2021" name="Microorganisms">
        <title>The Ever-Expanding Pseudomonas Genus: Description of 43 New Species and Partition of the Pseudomonas putida Group.</title>
        <authorList>
            <person name="Girard L."/>
            <person name="Lood C."/>
            <person name="Hofte M."/>
            <person name="Vandamme P."/>
            <person name="Rokni-Zadeh H."/>
            <person name="van Noort V."/>
            <person name="Lavigne R."/>
            <person name="De Mot R."/>
        </authorList>
    </citation>
    <scope>NUCLEOTIDE SEQUENCE</scope>
    <source>
        <strain evidence="3">COW40</strain>
    </source>
</reference>
<organism evidence="3 4">
    <name type="scientific">Pseudomonas fakonensis</name>
    <dbReference type="NCBI Taxonomy" id="2842355"/>
    <lineage>
        <taxon>Bacteria</taxon>
        <taxon>Pseudomonadati</taxon>
        <taxon>Pseudomonadota</taxon>
        <taxon>Gammaproteobacteria</taxon>
        <taxon>Pseudomonadales</taxon>
        <taxon>Pseudomonadaceae</taxon>
        <taxon>Pseudomonas</taxon>
    </lineage>
</organism>
<evidence type="ECO:0000313" key="3">
    <source>
        <dbReference type="EMBL" id="QXH53312.1"/>
    </source>
</evidence>
<dbReference type="Proteomes" id="UP001046350">
    <property type="component" value="Chromosome"/>
</dbReference>
<gene>
    <name evidence="3" type="ORF">KSS94_09425</name>
</gene>
<evidence type="ECO:0000259" key="1">
    <source>
        <dbReference type="Pfam" id="PF24390"/>
    </source>
</evidence>
<dbReference type="InterPro" id="IPR057055">
    <property type="entry name" value="wHTH-PRTase_assoc"/>
</dbReference>
<feature type="domain" description="PRTase associated wHTH" evidence="2">
    <location>
        <begin position="325"/>
        <end position="408"/>
    </location>
</feature>
<dbReference type="EMBL" id="CP077076">
    <property type="protein sequence ID" value="QXH53312.1"/>
    <property type="molecule type" value="Genomic_DNA"/>
</dbReference>
<dbReference type="RefSeq" id="WP_217842717.1">
    <property type="nucleotide sequence ID" value="NZ_CP077076.1"/>
</dbReference>
<protein>
    <submittedName>
        <fullName evidence="3">Uncharacterized protein</fullName>
    </submittedName>
</protein>
<keyword evidence="4" id="KW-1185">Reference proteome</keyword>
<accession>A0ABX8NBA1</accession>
<proteinExistence type="predicted"/>
<sequence length="408" mass="45613">MNLHETEAGLAWVNLFKVQDRPAALQLLQAVRWISAAELTDALTKSIVREAEKIPGPIALFVEQDLKEHRGKVERFYKQTQKPKRAHGVALPPVRSKQLFNHEVGSEGVIGNIATALKRRSPKKYLLHPTAEKIRKSKVRGFFILADTIGSGKQVSDMLQSLWSVASVKSWVSAGLLTNRVIAFASTESGQKLLEKHPMRPGVVYDIPCPTIASVFEPIDAEHLTDLCKRYNPNKSKSEGLGFGGEGVLMAYAHGMPNNAPDVFFKAKGKWKPLFKSRVTNGIAIEVETGLHQVDARQQLEKMKANKLAASKWLRRTSEDSLMMLLVMASLSRPPRTESAISARTELTIPQVRRWLQSGKHYGWICSANRLTDAGMQQLRHFGASRPKKPALQLPWPEDIVYYPTSLR</sequence>
<dbReference type="InterPro" id="IPR056920">
    <property type="entry name" value="PRTase-CE"/>
</dbReference>